<dbReference type="RefSeq" id="WP_186660118.1">
    <property type="nucleotide sequence ID" value="NZ_CP077095.1"/>
</dbReference>
<sequence length="98" mass="10268">MAQGFESYNADGSSNTRITDRLTRILGTIGPVSAAGAITVPAFAQGTPWTAILQRNTTGGFNPFRCIQATVSGTTLSWNLSGLAGWAIQPATIVYGVY</sequence>
<dbReference type="AlphaFoldDB" id="A0A9E6PV88"/>
<reference evidence="1 2" key="1">
    <citation type="journal article" date="2020" name="Microorganisms">
        <title>Reliable Identification of Environmental Pseudomonas Isolates Using the rpoD Gene.</title>
        <authorList>
            <consortium name="The Broad Institute Genome Sequencing Platform"/>
            <person name="Girard L."/>
            <person name="Lood C."/>
            <person name="Rokni-Zadeh H."/>
            <person name="van Noort V."/>
            <person name="Lavigne R."/>
            <person name="De Mot R."/>
        </authorList>
    </citation>
    <scope>NUCLEOTIDE SEQUENCE [LARGE SCALE GENOMIC DNA]</scope>
    <source>
        <strain evidence="1 2">RW9S1A</strain>
    </source>
</reference>
<evidence type="ECO:0000313" key="2">
    <source>
        <dbReference type="Proteomes" id="UP000633418"/>
    </source>
</evidence>
<accession>A0A9E6PV88</accession>
<dbReference type="EMBL" id="CP077095">
    <property type="protein sequence ID" value="QXI37353.1"/>
    <property type="molecule type" value="Genomic_DNA"/>
</dbReference>
<evidence type="ECO:0000313" key="1">
    <source>
        <dbReference type="EMBL" id="QXI37353.1"/>
    </source>
</evidence>
<proteinExistence type="predicted"/>
<reference evidence="1 2" key="2">
    <citation type="journal article" date="2021" name="Microorganisms">
        <title>The Ever-Expanding Pseudomonas Genus: Description of 43 New Species and Partition of the Pseudomonas putida Group.</title>
        <authorList>
            <person name="Girard L."/>
            <person name="Lood C."/>
            <person name="Hofte M."/>
            <person name="Vandamme P."/>
            <person name="Rokni-Zadeh H."/>
            <person name="van Noort V."/>
            <person name="Lavigne R."/>
            <person name="De Mot R."/>
        </authorList>
    </citation>
    <scope>NUCLEOTIDE SEQUENCE [LARGE SCALE GENOMIC DNA]</scope>
    <source>
        <strain evidence="1 2">RW9S1A</strain>
    </source>
</reference>
<dbReference type="Proteomes" id="UP000633418">
    <property type="component" value="Chromosome"/>
</dbReference>
<name>A0A9E6PV88_9PSED</name>
<keyword evidence="2" id="KW-1185">Reference proteome</keyword>
<organism evidence="1 2">
    <name type="scientific">Pseudomonas xantholysinigenes</name>
    <dbReference type="NCBI Taxonomy" id="2745490"/>
    <lineage>
        <taxon>Bacteria</taxon>
        <taxon>Pseudomonadati</taxon>
        <taxon>Pseudomonadota</taxon>
        <taxon>Gammaproteobacteria</taxon>
        <taxon>Pseudomonadales</taxon>
        <taxon>Pseudomonadaceae</taxon>
        <taxon>Pseudomonas</taxon>
    </lineage>
</organism>
<dbReference type="KEGG" id="pxn:HU772_018715"/>
<protein>
    <submittedName>
        <fullName evidence="1">Uncharacterized protein</fullName>
    </submittedName>
</protein>
<gene>
    <name evidence="1" type="ORF">HU772_018715</name>
</gene>